<organism evidence="4 5">
    <name type="scientific">Corallococcus terminator</name>
    <dbReference type="NCBI Taxonomy" id="2316733"/>
    <lineage>
        <taxon>Bacteria</taxon>
        <taxon>Pseudomonadati</taxon>
        <taxon>Myxococcota</taxon>
        <taxon>Myxococcia</taxon>
        <taxon>Myxococcales</taxon>
        <taxon>Cystobacterineae</taxon>
        <taxon>Myxococcaceae</taxon>
        <taxon>Corallococcus</taxon>
    </lineage>
</organism>
<keyword evidence="2" id="KW-1133">Transmembrane helix</keyword>
<comment type="caution">
    <text evidence="4">The sequence shown here is derived from an EMBL/GenBank/DDBJ whole genome shotgun (WGS) entry which is preliminary data.</text>
</comment>
<protein>
    <recommendedName>
        <fullName evidence="3">Putative zinc-finger domain-containing protein</fullName>
    </recommendedName>
</protein>
<evidence type="ECO:0000259" key="3">
    <source>
        <dbReference type="Pfam" id="PF13490"/>
    </source>
</evidence>
<sequence>MAGNPACERFVPLLSPYIDGELAPSERVHVERHLAACRDCTGRSADLRAESGLLRVGLDMAVDDVDFKDFAQKVMARVTPEKPPLIERMRLALSEMFLYQRTAMLSSMATAAVVMLVALPLLLRDGAPEGYAAERMTVKSIQSYQGARVAPVVMETEGGASIIWMVDEQEQAPEPVKNAPAGVSGPPKKLDEAASEELGGELDGQGTQQPAVPAVPPRPTGGAL</sequence>
<feature type="domain" description="Putative zinc-finger" evidence="3">
    <location>
        <begin position="7"/>
        <end position="40"/>
    </location>
</feature>
<dbReference type="Proteomes" id="UP000268094">
    <property type="component" value="Unassembled WGS sequence"/>
</dbReference>
<reference evidence="5" key="1">
    <citation type="submission" date="2018-09" db="EMBL/GenBank/DDBJ databases">
        <authorList>
            <person name="Livingstone P.G."/>
            <person name="Whitworth D.E."/>
        </authorList>
    </citation>
    <scope>NUCLEOTIDE SEQUENCE [LARGE SCALE GENOMIC DNA]</scope>
    <source>
        <strain evidence="5">CA054A</strain>
    </source>
</reference>
<feature type="region of interest" description="Disordered" evidence="1">
    <location>
        <begin position="173"/>
        <end position="224"/>
    </location>
</feature>
<keyword evidence="5" id="KW-1185">Reference proteome</keyword>
<feature type="compositionally biased region" description="Pro residues" evidence="1">
    <location>
        <begin position="213"/>
        <end position="224"/>
    </location>
</feature>
<dbReference type="InterPro" id="IPR027383">
    <property type="entry name" value="Znf_put"/>
</dbReference>
<gene>
    <name evidence="4" type="ORF">D7V88_20305</name>
</gene>
<dbReference type="OrthoDB" id="5382423at2"/>
<dbReference type="AlphaFoldDB" id="A0A3A8IP13"/>
<evidence type="ECO:0000313" key="5">
    <source>
        <dbReference type="Proteomes" id="UP000268094"/>
    </source>
</evidence>
<name>A0A3A8IP13_9BACT</name>
<dbReference type="EMBL" id="RAVZ01000138">
    <property type="protein sequence ID" value="RKG85199.1"/>
    <property type="molecule type" value="Genomic_DNA"/>
</dbReference>
<dbReference type="RefSeq" id="WP_120542302.1">
    <property type="nucleotide sequence ID" value="NZ_RAVZ01000138.1"/>
</dbReference>
<dbReference type="Pfam" id="PF13490">
    <property type="entry name" value="zf-HC2"/>
    <property type="match status" value="1"/>
</dbReference>
<evidence type="ECO:0000313" key="4">
    <source>
        <dbReference type="EMBL" id="RKG85199.1"/>
    </source>
</evidence>
<dbReference type="InterPro" id="IPR041916">
    <property type="entry name" value="Anti_sigma_zinc_sf"/>
</dbReference>
<evidence type="ECO:0000256" key="2">
    <source>
        <dbReference type="SAM" id="Phobius"/>
    </source>
</evidence>
<keyword evidence="2" id="KW-0812">Transmembrane</keyword>
<feature type="transmembrane region" description="Helical" evidence="2">
    <location>
        <begin position="98"/>
        <end position="123"/>
    </location>
</feature>
<proteinExistence type="predicted"/>
<dbReference type="Gene3D" id="1.10.10.1320">
    <property type="entry name" value="Anti-sigma factor, zinc-finger domain"/>
    <property type="match status" value="1"/>
</dbReference>
<keyword evidence="2" id="KW-0472">Membrane</keyword>
<evidence type="ECO:0000256" key="1">
    <source>
        <dbReference type="SAM" id="MobiDB-lite"/>
    </source>
</evidence>
<accession>A0A3A8IP13</accession>